<dbReference type="AlphaFoldDB" id="A0AAN6VNK2"/>
<feature type="signal peptide" evidence="1">
    <location>
        <begin position="1"/>
        <end position="25"/>
    </location>
</feature>
<comment type="caution">
    <text evidence="2">The sequence shown here is derived from an EMBL/GenBank/DDBJ whole genome shotgun (WGS) entry which is preliminary data.</text>
</comment>
<evidence type="ECO:0000313" key="3">
    <source>
        <dbReference type="Proteomes" id="UP001302745"/>
    </source>
</evidence>
<sequence>MHQPHSRGGLLLAAAVQGLISLAMSHPLNALLANATEGHGGHWDVTLTRASAVSGYRWEGLSATYSGNTGAAAAAVQCQQLYDASVKYTSSSCDDPSFSYTVEILDGAETWITVQQTVDTGTGTPVAVTGKSVIDIQCGKGGSGRVCEGSARVETMPQGETGSIVNGDV</sequence>
<protein>
    <submittedName>
        <fullName evidence="2">Uncharacterized protein</fullName>
    </submittedName>
</protein>
<accession>A0AAN6VNK2</accession>
<reference evidence="2" key="1">
    <citation type="journal article" date="2023" name="Mol. Phylogenet. Evol.">
        <title>Genome-scale phylogeny and comparative genomics of the fungal order Sordariales.</title>
        <authorList>
            <person name="Hensen N."/>
            <person name="Bonometti L."/>
            <person name="Westerberg I."/>
            <person name="Brannstrom I.O."/>
            <person name="Guillou S."/>
            <person name="Cros-Aarteil S."/>
            <person name="Calhoun S."/>
            <person name="Haridas S."/>
            <person name="Kuo A."/>
            <person name="Mondo S."/>
            <person name="Pangilinan J."/>
            <person name="Riley R."/>
            <person name="LaButti K."/>
            <person name="Andreopoulos B."/>
            <person name="Lipzen A."/>
            <person name="Chen C."/>
            <person name="Yan M."/>
            <person name="Daum C."/>
            <person name="Ng V."/>
            <person name="Clum A."/>
            <person name="Steindorff A."/>
            <person name="Ohm R.A."/>
            <person name="Martin F."/>
            <person name="Silar P."/>
            <person name="Natvig D.O."/>
            <person name="Lalanne C."/>
            <person name="Gautier V."/>
            <person name="Ament-Velasquez S.L."/>
            <person name="Kruys A."/>
            <person name="Hutchinson M.I."/>
            <person name="Powell A.J."/>
            <person name="Barry K."/>
            <person name="Miller A.N."/>
            <person name="Grigoriev I.V."/>
            <person name="Debuchy R."/>
            <person name="Gladieux P."/>
            <person name="Hiltunen Thoren M."/>
            <person name="Johannesson H."/>
        </authorList>
    </citation>
    <scope>NUCLEOTIDE SEQUENCE</scope>
    <source>
        <strain evidence="2">CBS 538.74</strain>
    </source>
</reference>
<name>A0AAN6VNK2_9PEZI</name>
<dbReference type="EMBL" id="MU856936">
    <property type="protein sequence ID" value="KAK4153585.1"/>
    <property type="molecule type" value="Genomic_DNA"/>
</dbReference>
<evidence type="ECO:0000256" key="1">
    <source>
        <dbReference type="SAM" id="SignalP"/>
    </source>
</evidence>
<organism evidence="2 3">
    <name type="scientific">Chaetomidium leptoderma</name>
    <dbReference type="NCBI Taxonomy" id="669021"/>
    <lineage>
        <taxon>Eukaryota</taxon>
        <taxon>Fungi</taxon>
        <taxon>Dikarya</taxon>
        <taxon>Ascomycota</taxon>
        <taxon>Pezizomycotina</taxon>
        <taxon>Sordariomycetes</taxon>
        <taxon>Sordariomycetidae</taxon>
        <taxon>Sordariales</taxon>
        <taxon>Chaetomiaceae</taxon>
        <taxon>Chaetomidium</taxon>
    </lineage>
</organism>
<gene>
    <name evidence="2" type="ORF">C8A00DRAFT_33676</name>
</gene>
<dbReference type="Proteomes" id="UP001302745">
    <property type="component" value="Unassembled WGS sequence"/>
</dbReference>
<keyword evidence="3" id="KW-1185">Reference proteome</keyword>
<reference evidence="2" key="2">
    <citation type="submission" date="2023-05" db="EMBL/GenBank/DDBJ databases">
        <authorList>
            <consortium name="Lawrence Berkeley National Laboratory"/>
            <person name="Steindorff A."/>
            <person name="Hensen N."/>
            <person name="Bonometti L."/>
            <person name="Westerberg I."/>
            <person name="Brannstrom I.O."/>
            <person name="Guillou S."/>
            <person name="Cros-Aarteil S."/>
            <person name="Calhoun S."/>
            <person name="Haridas S."/>
            <person name="Kuo A."/>
            <person name="Mondo S."/>
            <person name="Pangilinan J."/>
            <person name="Riley R."/>
            <person name="Labutti K."/>
            <person name="Andreopoulos B."/>
            <person name="Lipzen A."/>
            <person name="Chen C."/>
            <person name="Yanf M."/>
            <person name="Daum C."/>
            <person name="Ng V."/>
            <person name="Clum A."/>
            <person name="Ohm R."/>
            <person name="Martin F."/>
            <person name="Silar P."/>
            <person name="Natvig D."/>
            <person name="Lalanne C."/>
            <person name="Gautier V."/>
            <person name="Ament-Velasquez S.L."/>
            <person name="Kruys A."/>
            <person name="Hutchinson M.I."/>
            <person name="Powell A.J."/>
            <person name="Barry K."/>
            <person name="Miller A.N."/>
            <person name="Grigoriev I.V."/>
            <person name="Debuchy R."/>
            <person name="Gladieux P."/>
            <person name="Thoren M.H."/>
            <person name="Johannesson H."/>
        </authorList>
    </citation>
    <scope>NUCLEOTIDE SEQUENCE</scope>
    <source>
        <strain evidence="2">CBS 538.74</strain>
    </source>
</reference>
<evidence type="ECO:0000313" key="2">
    <source>
        <dbReference type="EMBL" id="KAK4153585.1"/>
    </source>
</evidence>
<feature type="chain" id="PRO_5043021592" evidence="1">
    <location>
        <begin position="26"/>
        <end position="169"/>
    </location>
</feature>
<proteinExistence type="predicted"/>
<keyword evidence="1" id="KW-0732">Signal</keyword>